<name>J5KE05_9GAMM</name>
<keyword evidence="6 7" id="KW-0676">Redox-active center</keyword>
<dbReference type="InterPro" id="IPR012336">
    <property type="entry name" value="Thioredoxin-like_fold"/>
</dbReference>
<dbReference type="Pfam" id="PF10411">
    <property type="entry name" value="DsbC_N"/>
    <property type="match status" value="1"/>
</dbReference>
<comment type="similarity">
    <text evidence="2 7">Belongs to the thioredoxin family. DsbC subfamily.</text>
</comment>
<feature type="domain" description="Thioredoxin-like fold" evidence="9">
    <location>
        <begin position="113"/>
        <end position="235"/>
    </location>
</feature>
<dbReference type="SUPFAM" id="SSF54423">
    <property type="entry name" value="DsbC/DsbG N-terminal domain-like"/>
    <property type="match status" value="1"/>
</dbReference>
<dbReference type="PANTHER" id="PTHR35272:SF3">
    <property type="entry name" value="THIOL:DISULFIDE INTERCHANGE PROTEIN DSBC"/>
    <property type="match status" value="1"/>
</dbReference>
<dbReference type="GO" id="GO:0042597">
    <property type="term" value="C:periplasmic space"/>
    <property type="evidence" value="ECO:0007669"/>
    <property type="project" value="UniProtKB-SubCell"/>
</dbReference>
<dbReference type="InterPro" id="IPR051470">
    <property type="entry name" value="Thiol:disulfide_interchange"/>
</dbReference>
<dbReference type="HOGENOM" id="CLU_083593_0_0_6"/>
<accession>J5KE05</accession>
<dbReference type="Pfam" id="PF13098">
    <property type="entry name" value="Thioredoxin_2"/>
    <property type="match status" value="1"/>
</dbReference>
<dbReference type="EMBL" id="JH611156">
    <property type="protein sequence ID" value="EJP71781.1"/>
    <property type="molecule type" value="Genomic_DNA"/>
</dbReference>
<proteinExistence type="inferred from homology"/>
<keyword evidence="4 7" id="KW-0574">Periplasm</keyword>
<dbReference type="InterPro" id="IPR036249">
    <property type="entry name" value="Thioredoxin-like_sf"/>
</dbReference>
<evidence type="ECO:0000256" key="5">
    <source>
        <dbReference type="ARBA" id="ARBA00023157"/>
    </source>
</evidence>
<gene>
    <name evidence="10" type="ORF">NT01SARS_0258</name>
</gene>
<evidence type="ECO:0000256" key="2">
    <source>
        <dbReference type="ARBA" id="ARBA00009813"/>
    </source>
</evidence>
<evidence type="ECO:0000256" key="6">
    <source>
        <dbReference type="ARBA" id="ARBA00023284"/>
    </source>
</evidence>
<dbReference type="Gene3D" id="3.40.30.10">
    <property type="entry name" value="Glutaredoxin"/>
    <property type="match status" value="1"/>
</dbReference>
<evidence type="ECO:0000256" key="7">
    <source>
        <dbReference type="RuleBase" id="RU364038"/>
    </source>
</evidence>
<keyword evidence="5" id="KW-1015">Disulfide bond</keyword>
<organism evidence="10 11">
    <name type="scientific">SAR86 cluster bacterium SAR86A</name>
    <dbReference type="NCBI Taxonomy" id="1123866"/>
    <lineage>
        <taxon>Bacteria</taxon>
        <taxon>Pseudomonadati</taxon>
        <taxon>Pseudomonadota</taxon>
        <taxon>Gammaproteobacteria</taxon>
        <taxon>SAR86 cluster</taxon>
    </lineage>
</organism>
<evidence type="ECO:0000256" key="4">
    <source>
        <dbReference type="ARBA" id="ARBA00022764"/>
    </source>
</evidence>
<dbReference type="InterPro" id="IPR033954">
    <property type="entry name" value="DiS-bond_Isoase_DsbC/G"/>
</dbReference>
<dbReference type="Proteomes" id="UP000010305">
    <property type="component" value="Unassembled WGS sequence"/>
</dbReference>
<dbReference type="SUPFAM" id="SSF52833">
    <property type="entry name" value="Thioredoxin-like"/>
    <property type="match status" value="1"/>
</dbReference>
<comment type="function">
    <text evidence="7">Required for disulfide bond formation in some periplasmic proteins. Acts by transferring its disulfide bond to other proteins and is reduced in the process.</text>
</comment>
<feature type="domain" description="Disulphide bond isomerase DsbC/G N-terminal" evidence="8">
    <location>
        <begin position="19"/>
        <end position="86"/>
    </location>
</feature>
<evidence type="ECO:0000259" key="9">
    <source>
        <dbReference type="Pfam" id="PF13098"/>
    </source>
</evidence>
<keyword evidence="3 7" id="KW-0732">Signal</keyword>
<reference evidence="10 11" key="1">
    <citation type="journal article" date="2012" name="ISME J.">
        <title>Genomic insights to SAR86, an abundant and uncultivated marine bacterial lineage.</title>
        <authorList>
            <person name="Dupont C.L."/>
            <person name="Rusch D.B."/>
            <person name="Yooseph S."/>
            <person name="Lombardo M.J."/>
            <person name="Richter R.A."/>
            <person name="Valas R."/>
            <person name="Novotny M."/>
            <person name="Yee-Greenbaum J."/>
            <person name="Selengut J.D."/>
            <person name="Haft D.H."/>
            <person name="Halpern A.L."/>
            <person name="Lasken R.S."/>
            <person name="Nealson K."/>
            <person name="Friedman R."/>
            <person name="Venter J.C."/>
        </authorList>
    </citation>
    <scope>NUCLEOTIDE SEQUENCE [LARGE SCALE GENOMIC DNA]</scope>
</reference>
<dbReference type="InterPro" id="IPR009094">
    <property type="entry name" value="DiS-bond_isomerase_DsbC/G_N_sf"/>
</dbReference>
<dbReference type="CDD" id="cd03020">
    <property type="entry name" value="DsbA_DsbC_DsbG"/>
    <property type="match status" value="1"/>
</dbReference>
<dbReference type="AlphaFoldDB" id="J5KE05"/>
<evidence type="ECO:0000259" key="8">
    <source>
        <dbReference type="Pfam" id="PF10411"/>
    </source>
</evidence>
<dbReference type="PANTHER" id="PTHR35272">
    <property type="entry name" value="THIOL:DISULFIDE INTERCHANGE PROTEIN DSBC-RELATED"/>
    <property type="match status" value="1"/>
</dbReference>
<dbReference type="InterPro" id="IPR018950">
    <property type="entry name" value="DiS-bond_isomerase_DsbC/G_N"/>
</dbReference>
<evidence type="ECO:0000256" key="3">
    <source>
        <dbReference type="ARBA" id="ARBA00022729"/>
    </source>
</evidence>
<dbReference type="Gene3D" id="3.10.450.70">
    <property type="entry name" value="Disulphide bond isomerase, DsbC/G, N-terminal"/>
    <property type="match status" value="1"/>
</dbReference>
<evidence type="ECO:0000313" key="10">
    <source>
        <dbReference type="EMBL" id="EJP71781.1"/>
    </source>
</evidence>
<comment type="subcellular location">
    <subcellularLocation>
        <location evidence="1 7">Periplasm</location>
    </subcellularLocation>
</comment>
<sequence length="237" mass="26921">MKLKSYYLLTILFSLNLLSNEKDIKENIEKILPPEAKIESIEKSIFPGIYKVFYGDLQPLYVSEDGKLFIYGDMFQISENEILNITDKEIAYKRNEILKELDQNTLISFLSDKESHRITVFTDVDCGYCRKLHDQIGEYNKLGISIDYAAYPRSGIGTNAFTKMVSAWCSVNPHKALTDLKKGKEINVKFCENQPIAKHYTIGKKIGISGTPAIITSSGELLPGYISPDELYKRLRG</sequence>
<evidence type="ECO:0000313" key="11">
    <source>
        <dbReference type="Proteomes" id="UP000010305"/>
    </source>
</evidence>
<dbReference type="STRING" id="1123866.NT01SARS_0258"/>
<protein>
    <recommendedName>
        <fullName evidence="7">Thiol:disulfide interchange protein</fullName>
    </recommendedName>
</protein>
<evidence type="ECO:0000256" key="1">
    <source>
        <dbReference type="ARBA" id="ARBA00004418"/>
    </source>
</evidence>